<organism evidence="3 4">
    <name type="scientific">Phycisphaera mikurensis (strain NBRC 102666 / KCTC 22515 / FYK2301M01)</name>
    <dbReference type="NCBI Taxonomy" id="1142394"/>
    <lineage>
        <taxon>Bacteria</taxon>
        <taxon>Pseudomonadati</taxon>
        <taxon>Planctomycetota</taxon>
        <taxon>Phycisphaerae</taxon>
        <taxon>Phycisphaerales</taxon>
        <taxon>Phycisphaeraceae</taxon>
        <taxon>Phycisphaera</taxon>
    </lineage>
</organism>
<sequence length="184" mass="20117">MPDAQPPGRLSVSAHDVAGERRTKRLKSLAIVAAGSIVLAAGAAGARWLMPPPMPATLADAEALVASGRFQRLSSEQKRPYLDVIREQFGSLDPEQRRALRGSEAARAARGRERSERLAAFSVMTHAQRQAMGNPWAARPERPEGRGERGPSRDRLSDRMQNGNAQDMATIAEMVNQMREHRGS</sequence>
<feature type="transmembrane region" description="Helical" evidence="2">
    <location>
        <begin position="29"/>
        <end position="50"/>
    </location>
</feature>
<feature type="compositionally biased region" description="Basic and acidic residues" evidence="1">
    <location>
        <begin position="139"/>
        <end position="158"/>
    </location>
</feature>
<dbReference type="EMBL" id="AP012338">
    <property type="protein sequence ID" value="BAM03501.1"/>
    <property type="molecule type" value="Genomic_DNA"/>
</dbReference>
<evidence type="ECO:0000313" key="3">
    <source>
        <dbReference type="EMBL" id="BAM03501.1"/>
    </source>
</evidence>
<proteinExistence type="predicted"/>
<keyword evidence="4" id="KW-1185">Reference proteome</keyword>
<evidence type="ECO:0000256" key="1">
    <source>
        <dbReference type="SAM" id="MobiDB-lite"/>
    </source>
</evidence>
<gene>
    <name evidence="3" type="ordered locus">PSMK_13420</name>
</gene>
<dbReference type="RefSeq" id="WP_014436720.1">
    <property type="nucleotide sequence ID" value="NC_017080.1"/>
</dbReference>
<name>I0IE13_PHYMF</name>
<reference evidence="3 4" key="1">
    <citation type="submission" date="2012-02" db="EMBL/GenBank/DDBJ databases">
        <title>Complete genome sequence of Phycisphaera mikurensis NBRC 102666.</title>
        <authorList>
            <person name="Ankai A."/>
            <person name="Hosoyama A."/>
            <person name="Terui Y."/>
            <person name="Sekine M."/>
            <person name="Fukai R."/>
            <person name="Kato Y."/>
            <person name="Nakamura S."/>
            <person name="Yamada-Narita S."/>
            <person name="Kawakoshi A."/>
            <person name="Fukunaga Y."/>
            <person name="Yamazaki S."/>
            <person name="Fujita N."/>
        </authorList>
    </citation>
    <scope>NUCLEOTIDE SEQUENCE [LARGE SCALE GENOMIC DNA]</scope>
    <source>
        <strain evidence="4">NBRC 102666 / KCTC 22515 / FYK2301M01</strain>
    </source>
</reference>
<dbReference type="Proteomes" id="UP000007881">
    <property type="component" value="Chromosome"/>
</dbReference>
<evidence type="ECO:0000313" key="4">
    <source>
        <dbReference type="Proteomes" id="UP000007881"/>
    </source>
</evidence>
<dbReference type="STRING" id="1142394.PSMK_13420"/>
<feature type="region of interest" description="Disordered" evidence="1">
    <location>
        <begin position="128"/>
        <end position="167"/>
    </location>
</feature>
<keyword evidence="2" id="KW-1133">Transmembrane helix</keyword>
<dbReference type="AlphaFoldDB" id="I0IE13"/>
<evidence type="ECO:0008006" key="5">
    <source>
        <dbReference type="Google" id="ProtNLM"/>
    </source>
</evidence>
<dbReference type="HOGENOM" id="CLU_1466933_0_0_0"/>
<dbReference type="KEGG" id="phm:PSMK_13420"/>
<accession>I0IE13</accession>
<keyword evidence="2" id="KW-0472">Membrane</keyword>
<evidence type="ECO:0000256" key="2">
    <source>
        <dbReference type="SAM" id="Phobius"/>
    </source>
</evidence>
<protein>
    <recommendedName>
        <fullName evidence="5">DUF3106 domain-containing protein</fullName>
    </recommendedName>
</protein>
<keyword evidence="2" id="KW-0812">Transmembrane</keyword>